<dbReference type="Gene3D" id="3.40.50.1000">
    <property type="entry name" value="HAD superfamily/HAD-like"/>
    <property type="match status" value="1"/>
</dbReference>
<dbReference type="PANTHER" id="PTHR17901">
    <property type="entry name" value="MAGNESIUM-DEPENDENT PHOSPHATASE 1 MDP1"/>
    <property type="match status" value="1"/>
</dbReference>
<protein>
    <submittedName>
        <fullName evidence="2">FkbH</fullName>
    </submittedName>
</protein>
<dbReference type="EMBL" id="MTAO01000022">
    <property type="protein sequence ID" value="POE23292.1"/>
    <property type="molecule type" value="Genomic_DNA"/>
</dbReference>
<dbReference type="AlphaFoldDB" id="A0ABD6VK33"/>
<evidence type="ECO:0000256" key="1">
    <source>
        <dbReference type="ARBA" id="ARBA00022723"/>
    </source>
</evidence>
<organism evidence="3 5">
    <name type="scientific">Pectobacterium odoriferum</name>
    <dbReference type="NCBI Taxonomy" id="78398"/>
    <lineage>
        <taxon>Bacteria</taxon>
        <taxon>Pseudomonadati</taxon>
        <taxon>Pseudomonadota</taxon>
        <taxon>Gammaproteobacteria</taxon>
        <taxon>Enterobacterales</taxon>
        <taxon>Pectobacteriaceae</taxon>
        <taxon>Pectobacterium</taxon>
    </lineage>
</organism>
<reference evidence="2 4" key="1">
    <citation type="submission" date="2014-08" db="EMBL/GenBank/DDBJ databases">
        <title>Genome sequences of NCPPB Pectobacterium isolates.</title>
        <authorList>
            <person name="Glover R.H."/>
            <person name="Sapp M."/>
            <person name="Elphinstone J."/>
        </authorList>
    </citation>
    <scope>NUCLEOTIDE SEQUENCE [LARGE SCALE GENOMIC DNA]</scope>
    <source>
        <strain evidence="2 4">NCPPB3841</strain>
    </source>
</reference>
<evidence type="ECO:0000313" key="3">
    <source>
        <dbReference type="EMBL" id="POE23292.1"/>
    </source>
</evidence>
<dbReference type="SUPFAM" id="SSF56784">
    <property type="entry name" value="HAD-like"/>
    <property type="match status" value="1"/>
</dbReference>
<dbReference type="NCBIfam" id="TIGR01681">
    <property type="entry name" value="HAD-SF-IIIC"/>
    <property type="match status" value="1"/>
</dbReference>
<proteinExistence type="predicted"/>
<dbReference type="GO" id="GO:0046872">
    <property type="term" value="F:metal ion binding"/>
    <property type="evidence" value="ECO:0007669"/>
    <property type="project" value="UniProtKB-KW"/>
</dbReference>
<accession>A0ABD6VK33</accession>
<evidence type="ECO:0000313" key="2">
    <source>
        <dbReference type="EMBL" id="KGA39750.1"/>
    </source>
</evidence>
<keyword evidence="1" id="KW-0479">Metal-binding</keyword>
<dbReference type="InterPro" id="IPR010033">
    <property type="entry name" value="HAD_SF_ppase_IIIC"/>
</dbReference>
<dbReference type="KEGG" id="pcv:BCS7_13600"/>
<dbReference type="RefSeq" id="WP_044208181.1">
    <property type="nucleotide sequence ID" value="NZ_JACDRW010000009.1"/>
</dbReference>
<comment type="caution">
    <text evidence="3">The sequence shown here is derived from an EMBL/GenBank/DDBJ whole genome shotgun (WGS) entry which is preliminary data.</text>
</comment>
<dbReference type="NCBIfam" id="TIGR01686">
    <property type="entry name" value="FkbH"/>
    <property type="match status" value="1"/>
</dbReference>
<dbReference type="InterPro" id="IPR010037">
    <property type="entry name" value="FkbH_domain"/>
</dbReference>
<dbReference type="SUPFAM" id="SSF55729">
    <property type="entry name" value="Acyl-CoA N-acyltransferases (Nat)"/>
    <property type="match status" value="1"/>
</dbReference>
<sequence>MTSLNIQSAKEYKPIKCVIWDLDNTLWDGVLSEGDDVRLKESIPEIIKKLDAMGVLQSVASRNDAQDALKKLHKFNLDEYFLYPQIHWGPKSLSIERIQKNLNISTDTFIFVDDQAMERDEVQAKYPDITCFDAAEYASLLDLPQLANMEVSDDAPMRRSRYQDDILRKSEEENFVGTSEEFLSQLNMRFSIAKAEAEDLLRAEELTLRTNQLNSTGITYSRDELERLMKSADYDLFVFELSDKYGSYGKIGLALVHYQNNTNYLKLLLMSCRTLSRGVGSVALTYIMQQAKAMSRQLHAEFRRTQRNRQMYVTYQFSGFKKFQENPDGTLTFSHDLNDVPDFPDYITVDIK</sequence>
<dbReference type="InterPro" id="IPR016181">
    <property type="entry name" value="Acyl_CoA_acyltransferase"/>
</dbReference>
<evidence type="ECO:0000313" key="5">
    <source>
        <dbReference type="Proteomes" id="UP000237274"/>
    </source>
</evidence>
<keyword evidence="4" id="KW-1185">Reference proteome</keyword>
<dbReference type="PANTHER" id="PTHR17901:SF14">
    <property type="entry name" value="MAGNESIUM-DEPENDENT PHOSPHATASE 1"/>
    <property type="match status" value="1"/>
</dbReference>
<dbReference type="InterPro" id="IPR010036">
    <property type="entry name" value="MDP_1_eu_arc"/>
</dbReference>
<dbReference type="Proteomes" id="UP000029447">
    <property type="component" value="Unassembled WGS sequence"/>
</dbReference>
<dbReference type="InterPro" id="IPR036412">
    <property type="entry name" value="HAD-like_sf"/>
</dbReference>
<name>A0ABD6VK33_9GAMM</name>
<evidence type="ECO:0000313" key="4">
    <source>
        <dbReference type="Proteomes" id="UP000029447"/>
    </source>
</evidence>
<gene>
    <name evidence="3" type="ORF">BV926_20505</name>
    <name evidence="2" type="ORF">KU75_20845</name>
</gene>
<reference evidence="3 5" key="2">
    <citation type="submission" date="2017-01" db="EMBL/GenBank/DDBJ databases">
        <title>Comparative Genomics of 38 Pectobacterium strains comprising three species revealed the characteristics of Pectobacterium carotovorum.</title>
        <authorList>
            <person name="Xie H."/>
            <person name="Ma Y."/>
            <person name="Li X."/>
        </authorList>
    </citation>
    <scope>NUCLEOTIDE SEQUENCE [LARGE SCALE GENOMIC DNA]</scope>
    <source>
        <strain evidence="3 5">Q142</strain>
    </source>
</reference>
<dbReference type="EMBL" id="JQOF01000026">
    <property type="protein sequence ID" value="KGA39750.1"/>
    <property type="molecule type" value="Genomic_DNA"/>
</dbReference>
<dbReference type="InterPro" id="IPR023214">
    <property type="entry name" value="HAD_sf"/>
</dbReference>
<dbReference type="Proteomes" id="UP000237274">
    <property type="component" value="Unassembled WGS sequence"/>
</dbReference>